<name>A0AAW0R0I9_9PEZI</name>
<comment type="caution">
    <text evidence="1">The sequence shown here is derived from an EMBL/GenBank/DDBJ whole genome shotgun (WGS) entry which is preliminary data.</text>
</comment>
<dbReference type="Pfam" id="PF21858">
    <property type="entry name" value="DUF6914"/>
    <property type="match status" value="1"/>
</dbReference>
<evidence type="ECO:0000313" key="2">
    <source>
        <dbReference type="Proteomes" id="UP001392437"/>
    </source>
</evidence>
<keyword evidence="2" id="KW-1185">Reference proteome</keyword>
<protein>
    <submittedName>
        <fullName evidence="1">Uncharacterized protein</fullName>
    </submittedName>
</protein>
<dbReference type="EMBL" id="JAQQWP010000004">
    <property type="protein sequence ID" value="KAK8120710.1"/>
    <property type="molecule type" value="Genomic_DNA"/>
</dbReference>
<gene>
    <name evidence="1" type="ORF">PG999_004830</name>
</gene>
<accession>A0AAW0R0I9</accession>
<dbReference type="Proteomes" id="UP001392437">
    <property type="component" value="Unassembled WGS sequence"/>
</dbReference>
<evidence type="ECO:0000313" key="1">
    <source>
        <dbReference type="EMBL" id="KAK8120710.1"/>
    </source>
</evidence>
<reference evidence="1 2" key="1">
    <citation type="submission" date="2023-01" db="EMBL/GenBank/DDBJ databases">
        <title>Analysis of 21 Apiospora genomes using comparative genomics revels a genus with tremendous synthesis potential of carbohydrate active enzymes and secondary metabolites.</title>
        <authorList>
            <person name="Sorensen T."/>
        </authorList>
    </citation>
    <scope>NUCLEOTIDE SEQUENCE [LARGE SCALE GENOMIC DNA]</scope>
    <source>
        <strain evidence="1 2">CBS 117206</strain>
    </source>
</reference>
<sequence length="207" mass="23407">MPSNKPRLYVALFARGGAPTMPELEDKYHWSFIIGPKNEPEGSKGTKFHVKNFIGSQNGVVGSMWQYEEIEATMAPVNGLLAHVMIAKVNEKHRVQAILRGIPTRPDVHGWNCVGWVKEAIEALTSDPQALGSSRADWTTVRDIAMRYIEEKHAEERFGRNFDSTDIPTWDLTVGKEVMSQGMQHSNIGVLYTVPFRERLRSVSDRR</sequence>
<dbReference type="AlphaFoldDB" id="A0AAW0R0I9"/>
<organism evidence="1 2">
    <name type="scientific">Apiospora kogelbergensis</name>
    <dbReference type="NCBI Taxonomy" id="1337665"/>
    <lineage>
        <taxon>Eukaryota</taxon>
        <taxon>Fungi</taxon>
        <taxon>Dikarya</taxon>
        <taxon>Ascomycota</taxon>
        <taxon>Pezizomycotina</taxon>
        <taxon>Sordariomycetes</taxon>
        <taxon>Xylariomycetidae</taxon>
        <taxon>Amphisphaeriales</taxon>
        <taxon>Apiosporaceae</taxon>
        <taxon>Apiospora</taxon>
    </lineage>
</organism>
<dbReference type="InterPro" id="IPR054208">
    <property type="entry name" value="DUF6914"/>
</dbReference>
<proteinExistence type="predicted"/>